<evidence type="ECO:0000256" key="4">
    <source>
        <dbReference type="RuleBase" id="RU003719"/>
    </source>
</evidence>
<dbReference type="SUPFAM" id="SSF52283">
    <property type="entry name" value="Formate/glycerate dehydrogenase catalytic domain-like"/>
    <property type="match status" value="1"/>
</dbReference>
<organism evidence="7 8">
    <name type="scientific">Ensifer canadensis</name>
    <dbReference type="NCBI Taxonomy" id="555315"/>
    <lineage>
        <taxon>Bacteria</taxon>
        <taxon>Pseudomonadati</taxon>
        <taxon>Pseudomonadota</taxon>
        <taxon>Alphaproteobacteria</taxon>
        <taxon>Hyphomicrobiales</taxon>
        <taxon>Rhizobiaceae</taxon>
        <taxon>Sinorhizobium/Ensifer group</taxon>
        <taxon>Ensifer</taxon>
    </lineage>
</organism>
<keyword evidence="3" id="KW-0520">NAD</keyword>
<evidence type="ECO:0000256" key="1">
    <source>
        <dbReference type="ARBA" id="ARBA00005854"/>
    </source>
</evidence>
<gene>
    <name evidence="7" type="ORF">GFB56_11810</name>
</gene>
<dbReference type="PANTHER" id="PTHR10996:SF283">
    <property type="entry name" value="GLYOXYLATE_HYDROXYPYRUVATE REDUCTASE B"/>
    <property type="match status" value="1"/>
</dbReference>
<dbReference type="Proteomes" id="UP000744980">
    <property type="component" value="Unassembled WGS sequence"/>
</dbReference>
<dbReference type="PROSITE" id="PS00671">
    <property type="entry name" value="D_2_HYDROXYACID_DH_3"/>
    <property type="match status" value="1"/>
</dbReference>
<keyword evidence="2 4" id="KW-0560">Oxidoreductase</keyword>
<comment type="caution">
    <text evidence="7">The sequence shown here is derived from an EMBL/GenBank/DDBJ whole genome shotgun (WGS) entry which is preliminary data.</text>
</comment>
<dbReference type="CDD" id="cd05301">
    <property type="entry name" value="GDH"/>
    <property type="match status" value="1"/>
</dbReference>
<keyword evidence="8" id="KW-1185">Reference proteome</keyword>
<evidence type="ECO:0000313" key="8">
    <source>
        <dbReference type="Proteomes" id="UP000744980"/>
    </source>
</evidence>
<dbReference type="Pfam" id="PF02826">
    <property type="entry name" value="2-Hacid_dh_C"/>
    <property type="match status" value="1"/>
</dbReference>
<dbReference type="Pfam" id="PF00389">
    <property type="entry name" value="2-Hacid_dh"/>
    <property type="match status" value="1"/>
</dbReference>
<dbReference type="InterPro" id="IPR036291">
    <property type="entry name" value="NAD(P)-bd_dom_sf"/>
</dbReference>
<dbReference type="InterPro" id="IPR050223">
    <property type="entry name" value="D-isomer_2-hydroxyacid_DH"/>
</dbReference>
<dbReference type="Gene3D" id="3.40.50.720">
    <property type="entry name" value="NAD(P)-binding Rossmann-like Domain"/>
    <property type="match status" value="2"/>
</dbReference>
<dbReference type="PROSITE" id="PS00065">
    <property type="entry name" value="D_2_HYDROXYACID_DH_1"/>
    <property type="match status" value="1"/>
</dbReference>
<dbReference type="FunFam" id="3.40.50.720:FF:000203">
    <property type="entry name" value="D-3-phosphoglycerate dehydrogenase (SerA)"/>
    <property type="match status" value="1"/>
</dbReference>
<dbReference type="GO" id="GO:0016618">
    <property type="term" value="F:hydroxypyruvate reductase [NAD(P)H] activity"/>
    <property type="evidence" value="ECO:0007669"/>
    <property type="project" value="TreeGrafter"/>
</dbReference>
<dbReference type="GO" id="GO:0005829">
    <property type="term" value="C:cytosol"/>
    <property type="evidence" value="ECO:0007669"/>
    <property type="project" value="TreeGrafter"/>
</dbReference>
<proteinExistence type="inferred from homology"/>
<dbReference type="EMBL" id="WXFA01000006">
    <property type="protein sequence ID" value="MBM3091501.1"/>
    <property type="molecule type" value="Genomic_DNA"/>
</dbReference>
<feature type="domain" description="D-isomer specific 2-hydroxyacid dehydrogenase NAD-binding" evidence="6">
    <location>
        <begin position="112"/>
        <end position="292"/>
    </location>
</feature>
<comment type="similarity">
    <text evidence="1 4">Belongs to the D-isomer specific 2-hydroxyacid dehydrogenase family.</text>
</comment>
<dbReference type="InterPro" id="IPR029752">
    <property type="entry name" value="D-isomer_DH_CS1"/>
</dbReference>
<sequence>MSSKPRILVTRRWPEAVERVLAERFDGVLNESDVPMSADQLAKALRDFDAVLPTVSDRLPASLFDGGDIRAKILGNYGVGYNHIDVAAAKAANIAVTNTPGVLTDCTADIAMTLLLAVARRAGEGERQIRAGEWTGWRPTHMIGSKVTGKTLGIIGFGRIGKAMAKRCHFGFDMEVVFYNRSRVDAAEAARYGARQLGTVDEVLAIADFVSLHCPGGGENRHLINAERLAMMKKGAYLVNTARGDVVDEPALIEALKNGVIKGAGLDVFEAEPNVPEGLRALENVVLLPHLGSATEETRVAMGMKVVDNITAFFEGREPPDRVA</sequence>
<dbReference type="GO" id="GO:0030267">
    <property type="term" value="F:glyoxylate reductase (NADPH) activity"/>
    <property type="evidence" value="ECO:0007669"/>
    <property type="project" value="TreeGrafter"/>
</dbReference>
<evidence type="ECO:0000256" key="2">
    <source>
        <dbReference type="ARBA" id="ARBA00023002"/>
    </source>
</evidence>
<dbReference type="PROSITE" id="PS00670">
    <property type="entry name" value="D_2_HYDROXYACID_DH_2"/>
    <property type="match status" value="1"/>
</dbReference>
<dbReference type="InterPro" id="IPR006140">
    <property type="entry name" value="D-isomer_DH_NAD-bd"/>
</dbReference>
<dbReference type="InterPro" id="IPR006139">
    <property type="entry name" value="D-isomer_2_OHA_DH_cat_dom"/>
</dbReference>
<reference evidence="7 8" key="1">
    <citation type="submission" date="2020-01" db="EMBL/GenBank/DDBJ databases">
        <title>Draft genome assembly of Ensifer adhaerens T173.</title>
        <authorList>
            <person name="Craig J.E."/>
            <person name="Stinchcombe J.R."/>
        </authorList>
    </citation>
    <scope>NUCLEOTIDE SEQUENCE [LARGE SCALE GENOMIC DNA]</scope>
    <source>
        <strain evidence="7 8">T173</strain>
    </source>
</reference>
<dbReference type="InterPro" id="IPR029753">
    <property type="entry name" value="D-isomer_DH_CS"/>
</dbReference>
<dbReference type="PANTHER" id="PTHR10996">
    <property type="entry name" value="2-HYDROXYACID DEHYDROGENASE-RELATED"/>
    <property type="match status" value="1"/>
</dbReference>
<dbReference type="GO" id="GO:0051287">
    <property type="term" value="F:NAD binding"/>
    <property type="evidence" value="ECO:0007669"/>
    <property type="project" value="InterPro"/>
</dbReference>
<dbReference type="AlphaFoldDB" id="A0AAW4FK63"/>
<evidence type="ECO:0000259" key="6">
    <source>
        <dbReference type="Pfam" id="PF02826"/>
    </source>
</evidence>
<evidence type="ECO:0000259" key="5">
    <source>
        <dbReference type="Pfam" id="PF00389"/>
    </source>
</evidence>
<evidence type="ECO:0000313" key="7">
    <source>
        <dbReference type="EMBL" id="MBM3091501.1"/>
    </source>
</evidence>
<accession>A0AAW4FK63</accession>
<evidence type="ECO:0000256" key="3">
    <source>
        <dbReference type="ARBA" id="ARBA00023027"/>
    </source>
</evidence>
<dbReference type="RefSeq" id="WP_025428141.1">
    <property type="nucleotide sequence ID" value="NZ_CP083370.1"/>
</dbReference>
<protein>
    <submittedName>
        <fullName evidence="7">D-glycerate dehydrogenase</fullName>
    </submittedName>
</protein>
<feature type="domain" description="D-isomer specific 2-hydroxyacid dehydrogenase catalytic" evidence="5">
    <location>
        <begin position="8"/>
        <end position="323"/>
    </location>
</feature>
<dbReference type="SUPFAM" id="SSF51735">
    <property type="entry name" value="NAD(P)-binding Rossmann-fold domains"/>
    <property type="match status" value="1"/>
</dbReference>
<name>A0AAW4FK63_9HYPH</name>